<keyword evidence="3" id="KW-1185">Reference proteome</keyword>
<protein>
    <recommendedName>
        <fullName evidence="4">BZIP transcription factor</fullName>
    </recommendedName>
</protein>
<comment type="caution">
    <text evidence="2">The sequence shown here is derived from an EMBL/GenBank/DDBJ whole genome shotgun (WGS) entry which is preliminary data.</text>
</comment>
<dbReference type="InterPro" id="IPR046347">
    <property type="entry name" value="bZIP_sf"/>
</dbReference>
<dbReference type="EMBL" id="JAGPUO010000001">
    <property type="protein sequence ID" value="KAG5665600.1"/>
    <property type="molecule type" value="Genomic_DNA"/>
</dbReference>
<feature type="compositionally biased region" description="Polar residues" evidence="1">
    <location>
        <begin position="102"/>
        <end position="116"/>
    </location>
</feature>
<gene>
    <name evidence="2" type="ORF">KAF25_009725</name>
</gene>
<feature type="compositionally biased region" description="Polar residues" evidence="1">
    <location>
        <begin position="234"/>
        <end position="248"/>
    </location>
</feature>
<name>A0A9P7HC99_9HYPO</name>
<accession>A0A9P7HC99</accession>
<dbReference type="AlphaFoldDB" id="A0A9P7HC99"/>
<feature type="region of interest" description="Disordered" evidence="1">
    <location>
        <begin position="225"/>
        <end position="260"/>
    </location>
</feature>
<sequence length="623" mass="68612">MRTLGLKDDKDSTDFNSSFTTIISSQLNSSKYSSPRPILLALGVPLLLILRVINHCIPIAQHISLSKTTYIYPLPSLSCRLDMITSVSSSMPYSTSPDSYSHSHINTDNMVRSSSAEPGKSSKRKGTRSVSTLTPSQLARKRANDREAQRAIRARTKEHIDRLERELEDLKSKQSRDQTVQELLRRNQALEEELMRLKENMGVSMTSSPYSAPGTALSVTIPVSTTSSPHHSILTTPSVYDDNLSTGSGAIPSPRGSPYPSGDYSPLPDYGQQYVLPNNCESWASTVSCPVPSNVSSPSSSADDYSAGYIPTSVPTSMLPSNNTSSSSISAVGHAHKDVIKMEYEDVDSHVSRRRIPSQQPFASARVPPYLHGSAAAARLEHVSRLLPPGSVFGPLKDQPQPGSSWPGPVLTSPPACRFDELLVGFLQDCRRMTTVESLAHTLGPPQIDVRSVFRSLDSHGQLACSPYPITDLIRSLIDTAGMSRLTERIAIFAPLQTTICWLAQPTPERRARLCEDYVPRECQLTTPHPQWLDLLLWGNLREAAIERRDLYATEEFQRVYFDALRLVNWPCQPLDGLVTDPQTGHVGLTDALMAHAMNGSNWRLSATFSQRYPELCGLVALE</sequence>
<dbReference type="PANTHER" id="PTHR37012:SF2">
    <property type="entry name" value="BZIP DOMAIN-CONTAINING PROTEIN-RELATED"/>
    <property type="match status" value="1"/>
</dbReference>
<evidence type="ECO:0000256" key="1">
    <source>
        <dbReference type="SAM" id="MobiDB-lite"/>
    </source>
</evidence>
<proteinExistence type="predicted"/>
<dbReference type="SUPFAM" id="SSF57959">
    <property type="entry name" value="Leucine zipper domain"/>
    <property type="match status" value="1"/>
</dbReference>
<evidence type="ECO:0000313" key="3">
    <source>
        <dbReference type="Proteomes" id="UP000782241"/>
    </source>
</evidence>
<reference evidence="2" key="1">
    <citation type="submission" date="2021-04" db="EMBL/GenBank/DDBJ databases">
        <title>Draft genome of Fusarium avenaceum strain F156N33, isolated from an atmospheric sample in Virginia.</title>
        <authorList>
            <person name="Yang S."/>
            <person name="Vinatzer B.A."/>
            <person name="Coleman J."/>
        </authorList>
    </citation>
    <scope>NUCLEOTIDE SEQUENCE</scope>
    <source>
        <strain evidence="2">F156N33</strain>
    </source>
</reference>
<evidence type="ECO:0000313" key="2">
    <source>
        <dbReference type="EMBL" id="KAG5665600.1"/>
    </source>
</evidence>
<dbReference type="Proteomes" id="UP000782241">
    <property type="component" value="Unassembled WGS sequence"/>
</dbReference>
<dbReference type="PANTHER" id="PTHR37012">
    <property type="entry name" value="B-ZIP TRANSCRIPTION FACTOR (EUROFUNG)-RELATED"/>
    <property type="match status" value="1"/>
</dbReference>
<feature type="region of interest" description="Disordered" evidence="1">
    <location>
        <begin position="92"/>
        <end position="149"/>
    </location>
</feature>
<organism evidence="2 3">
    <name type="scientific">Fusarium avenaceum</name>
    <dbReference type="NCBI Taxonomy" id="40199"/>
    <lineage>
        <taxon>Eukaryota</taxon>
        <taxon>Fungi</taxon>
        <taxon>Dikarya</taxon>
        <taxon>Ascomycota</taxon>
        <taxon>Pezizomycotina</taxon>
        <taxon>Sordariomycetes</taxon>
        <taxon>Hypocreomycetidae</taxon>
        <taxon>Hypocreales</taxon>
        <taxon>Nectriaceae</taxon>
        <taxon>Fusarium</taxon>
        <taxon>Fusarium tricinctum species complex</taxon>
    </lineage>
</organism>
<dbReference type="Gene3D" id="1.20.5.170">
    <property type="match status" value="1"/>
</dbReference>
<feature type="compositionally biased region" description="Polar residues" evidence="1">
    <location>
        <begin position="128"/>
        <end position="137"/>
    </location>
</feature>
<dbReference type="CDD" id="cd14688">
    <property type="entry name" value="bZIP_YAP"/>
    <property type="match status" value="1"/>
</dbReference>
<dbReference type="GO" id="GO:0003700">
    <property type="term" value="F:DNA-binding transcription factor activity"/>
    <property type="evidence" value="ECO:0007669"/>
    <property type="project" value="InterPro"/>
</dbReference>
<dbReference type="Pfam" id="PF11905">
    <property type="entry name" value="DUF3425"/>
    <property type="match status" value="1"/>
</dbReference>
<dbReference type="InterPro" id="IPR021833">
    <property type="entry name" value="DUF3425"/>
</dbReference>
<evidence type="ECO:0008006" key="4">
    <source>
        <dbReference type="Google" id="ProtNLM"/>
    </source>
</evidence>